<evidence type="ECO:0000313" key="4">
    <source>
        <dbReference type="EMBL" id="SBS91730.1"/>
    </source>
</evidence>
<feature type="region of interest" description="Disordered" evidence="1">
    <location>
        <begin position="268"/>
        <end position="294"/>
    </location>
</feature>
<proteinExistence type="predicted"/>
<sequence length="327" mass="37932">MESKNNLYDEFGNYIGEDIDSDEEEYSDEVDESKDGDSEDRSDESNSNVESKDEEEEDEDDYDLSGNKDNKMDENDIDELKKIYDGAEVFIEEEDTQDIEQATINKINANVERISFIKKLDVEANRKNFDLVETSLPNNNFSFKYLSELMAHTNFIRNICIAGHFHHGKTTLVDRLIEYTREKTKGDSYFINKSAGGNNNNGSSSVSFFKLSDEFDDVIKKNTNESNSTESENDGEEHNNKNQSPQKKITKKVKKKIYFKDISESEENEKIKNETQFDEQIGNTKREDSLGDPYNYYDDYIANEEKEEWEKKIENVNKNGNEVISIY</sequence>
<feature type="region of interest" description="Disordered" evidence="1">
    <location>
        <begin position="224"/>
        <end position="249"/>
    </location>
</feature>
<dbReference type="Gene3D" id="3.40.50.300">
    <property type="entry name" value="P-loop containing nucleotide triphosphate hydrolases"/>
    <property type="match status" value="1"/>
</dbReference>
<dbReference type="InterPro" id="IPR031950">
    <property type="entry name" value="EFTUD2_N"/>
</dbReference>
<evidence type="ECO:0000256" key="1">
    <source>
        <dbReference type="SAM" id="MobiDB-lite"/>
    </source>
</evidence>
<dbReference type="GO" id="GO:0003924">
    <property type="term" value="F:GTPase activity"/>
    <property type="evidence" value="ECO:0007669"/>
    <property type="project" value="InterPro"/>
</dbReference>
<evidence type="ECO:0000259" key="3">
    <source>
        <dbReference type="Pfam" id="PF16004"/>
    </source>
</evidence>
<dbReference type="Pfam" id="PF00009">
    <property type="entry name" value="GTP_EFTU"/>
    <property type="match status" value="1"/>
</dbReference>
<feature type="domain" description="116kDa U5 small nuclear ribonucleoprotein component N-terminal" evidence="3">
    <location>
        <begin position="6"/>
        <end position="107"/>
    </location>
</feature>
<dbReference type="SUPFAM" id="SSF52540">
    <property type="entry name" value="P-loop containing nucleoside triphosphate hydrolases"/>
    <property type="match status" value="1"/>
</dbReference>
<dbReference type="AlphaFoldDB" id="A0A1A8WFK3"/>
<dbReference type="InterPro" id="IPR000795">
    <property type="entry name" value="T_Tr_GTP-bd_dom"/>
</dbReference>
<accession>A0A1A8WFK3</accession>
<dbReference type="EMBL" id="FLQU01001166">
    <property type="protein sequence ID" value="SBS91730.1"/>
    <property type="molecule type" value="Genomic_DNA"/>
</dbReference>
<evidence type="ECO:0000259" key="2">
    <source>
        <dbReference type="Pfam" id="PF00009"/>
    </source>
</evidence>
<gene>
    <name evidence="4" type="ORF">POVCU2_0069600</name>
</gene>
<dbReference type="Pfam" id="PF16004">
    <property type="entry name" value="EFTUD2"/>
    <property type="match status" value="1"/>
</dbReference>
<feature type="compositionally biased region" description="Acidic residues" evidence="1">
    <location>
        <begin position="52"/>
        <end position="63"/>
    </location>
</feature>
<feature type="domain" description="Tr-type G" evidence="2">
    <location>
        <begin position="156"/>
        <end position="186"/>
    </location>
</feature>
<dbReference type="GO" id="GO:0005525">
    <property type="term" value="F:GTP binding"/>
    <property type="evidence" value="ECO:0007669"/>
    <property type="project" value="InterPro"/>
</dbReference>
<reference evidence="5" key="1">
    <citation type="submission" date="2016-05" db="EMBL/GenBank/DDBJ databases">
        <authorList>
            <person name="Naeem Raeece"/>
        </authorList>
    </citation>
    <scope>NUCLEOTIDE SEQUENCE [LARGE SCALE GENOMIC DNA]</scope>
</reference>
<protein>
    <submittedName>
        <fullName evidence="4">U5 small nuclear ribonuclear protein, putative</fullName>
    </submittedName>
</protein>
<feature type="compositionally biased region" description="Acidic residues" evidence="1">
    <location>
        <begin position="17"/>
        <end position="42"/>
    </location>
</feature>
<name>A0A1A8WFK3_PLAOA</name>
<organism evidence="4 5">
    <name type="scientific">Plasmodium ovale curtisi</name>
    <dbReference type="NCBI Taxonomy" id="864141"/>
    <lineage>
        <taxon>Eukaryota</taxon>
        <taxon>Sar</taxon>
        <taxon>Alveolata</taxon>
        <taxon>Apicomplexa</taxon>
        <taxon>Aconoidasida</taxon>
        <taxon>Haemosporida</taxon>
        <taxon>Plasmodiidae</taxon>
        <taxon>Plasmodium</taxon>
        <taxon>Plasmodium (Plasmodium)</taxon>
    </lineage>
</organism>
<evidence type="ECO:0000313" key="5">
    <source>
        <dbReference type="Proteomes" id="UP000078560"/>
    </source>
</evidence>
<dbReference type="Proteomes" id="UP000078560">
    <property type="component" value="Unassembled WGS sequence"/>
</dbReference>
<feature type="region of interest" description="Disordered" evidence="1">
    <location>
        <begin position="1"/>
        <end position="73"/>
    </location>
</feature>
<dbReference type="InterPro" id="IPR027417">
    <property type="entry name" value="P-loop_NTPase"/>
</dbReference>